<dbReference type="PANTHER" id="PTHR30471:SF3">
    <property type="entry name" value="UPF0758 PROTEIN YEES-RELATED"/>
    <property type="match status" value="1"/>
</dbReference>
<dbReference type="InterPro" id="IPR025657">
    <property type="entry name" value="RadC_JAB"/>
</dbReference>
<evidence type="ECO:0000313" key="5">
    <source>
        <dbReference type="EMBL" id="GEB84436.1"/>
    </source>
</evidence>
<protein>
    <submittedName>
        <fullName evidence="5">UPF0758 protein R01728</fullName>
    </submittedName>
</protein>
<evidence type="ECO:0000313" key="6">
    <source>
        <dbReference type="Proteomes" id="UP000317730"/>
    </source>
</evidence>
<dbReference type="InterPro" id="IPR046778">
    <property type="entry name" value="UPF0758_N"/>
</dbReference>
<evidence type="ECO:0000259" key="4">
    <source>
        <dbReference type="Pfam" id="PF20582"/>
    </source>
</evidence>
<dbReference type="RefSeq" id="WP_141374379.1">
    <property type="nucleotide sequence ID" value="NZ_BAPL01000017.1"/>
</dbReference>
<dbReference type="PANTHER" id="PTHR30471">
    <property type="entry name" value="DNA REPAIR PROTEIN RADC"/>
    <property type="match status" value="1"/>
</dbReference>
<comment type="caution">
    <text evidence="5">The sequence shown here is derived from an EMBL/GenBank/DDBJ whole genome shotgun (WGS) entry which is preliminary data.</text>
</comment>
<feature type="domain" description="RadC-like JAB" evidence="3">
    <location>
        <begin position="130"/>
        <end position="247"/>
    </location>
</feature>
<dbReference type="Gene3D" id="3.40.140.10">
    <property type="entry name" value="Cytidine Deaminase, domain 2"/>
    <property type="match status" value="1"/>
</dbReference>
<evidence type="ECO:0000259" key="3">
    <source>
        <dbReference type="Pfam" id="PF04002"/>
    </source>
</evidence>
<dbReference type="OrthoDB" id="9804482at2"/>
<sequence>MDNGPPDEQAERRRGGGHTGPGGGAVFGSTGPQGHRQRMRERVLRHGAVGLADYELIEMLLFSGVPRRDTKPLAKALINQFGSLSDVLTAQPAALRAAGAPERSAGLFGCVAQLAASPPREAGPERLTLDSWNSIFLYASSRLMLSPQGQVRALFLDSHNTLLVDEALPGQPLDDEAEAATQLMRRAVAHHACAVITVHLVQDDAQLDQALAQARALAVAIGKAAPRLAISAHGHLAVGRAQWLSFSYDGEES</sequence>
<dbReference type="EMBL" id="BJMV01000001">
    <property type="protein sequence ID" value="GEB84436.1"/>
    <property type="molecule type" value="Genomic_DNA"/>
</dbReference>
<dbReference type="AlphaFoldDB" id="A0A4Y3TQ30"/>
<feature type="domain" description="UPF0758" evidence="4">
    <location>
        <begin position="36"/>
        <end position="96"/>
    </location>
</feature>
<keyword evidence="1" id="KW-0378">Hydrolase</keyword>
<dbReference type="GO" id="GO:0008237">
    <property type="term" value="F:metallopeptidase activity"/>
    <property type="evidence" value="ECO:0007669"/>
    <property type="project" value="UniProtKB-KW"/>
</dbReference>
<dbReference type="InterPro" id="IPR001405">
    <property type="entry name" value="UPF0758"/>
</dbReference>
<organism evidence="5 6">
    <name type="scientific">Acetobacter peroxydans</name>
    <dbReference type="NCBI Taxonomy" id="104098"/>
    <lineage>
        <taxon>Bacteria</taxon>
        <taxon>Pseudomonadati</taxon>
        <taxon>Pseudomonadota</taxon>
        <taxon>Alphaproteobacteria</taxon>
        <taxon>Acetobacterales</taxon>
        <taxon>Acetobacteraceae</taxon>
        <taxon>Acetobacter</taxon>
    </lineage>
</organism>
<reference evidence="5 6" key="1">
    <citation type="submission" date="2019-06" db="EMBL/GenBank/DDBJ databases">
        <title>Whole genome shotgun sequence of Acetobacter peroxydans NBRC 13755.</title>
        <authorList>
            <person name="Hosoyama A."/>
            <person name="Uohara A."/>
            <person name="Ohji S."/>
            <person name="Ichikawa N."/>
        </authorList>
    </citation>
    <scope>NUCLEOTIDE SEQUENCE [LARGE SCALE GENOMIC DNA]</scope>
    <source>
        <strain evidence="5 6">NBRC 13755</strain>
    </source>
</reference>
<dbReference type="Pfam" id="PF04002">
    <property type="entry name" value="RadC"/>
    <property type="match status" value="1"/>
</dbReference>
<feature type="compositionally biased region" description="Gly residues" evidence="2">
    <location>
        <begin position="17"/>
        <end position="26"/>
    </location>
</feature>
<dbReference type="Pfam" id="PF20582">
    <property type="entry name" value="UPF0758_N"/>
    <property type="match status" value="1"/>
</dbReference>
<keyword evidence="1" id="KW-0645">Protease</keyword>
<name>A0A4Y3TQ30_9PROT</name>
<dbReference type="Proteomes" id="UP000317730">
    <property type="component" value="Unassembled WGS sequence"/>
</dbReference>
<keyword evidence="1" id="KW-0482">Metalloprotease</keyword>
<gene>
    <name evidence="5" type="ORF">APE01nite_02330</name>
</gene>
<accession>A0A4Y3TQ30</accession>
<evidence type="ECO:0000256" key="2">
    <source>
        <dbReference type="SAM" id="MobiDB-lite"/>
    </source>
</evidence>
<keyword evidence="6" id="KW-1185">Reference proteome</keyword>
<feature type="region of interest" description="Disordered" evidence="2">
    <location>
        <begin position="1"/>
        <end position="38"/>
    </location>
</feature>
<evidence type="ECO:0000256" key="1">
    <source>
        <dbReference type="ARBA" id="ARBA00023049"/>
    </source>
</evidence>
<proteinExistence type="predicted"/>